<dbReference type="EC" id="1.11.1.7" evidence="5"/>
<feature type="chain" id="PRO_5035749590" evidence="4">
    <location>
        <begin position="17"/>
        <end position="399"/>
    </location>
</feature>
<feature type="signal peptide" evidence="4">
    <location>
        <begin position="1"/>
        <end position="16"/>
    </location>
</feature>
<gene>
    <name evidence="5" type="ORF">MEDL_25110</name>
</gene>
<comment type="caution">
    <text evidence="5">The sequence shown here is derived from an EMBL/GenBank/DDBJ whole genome shotgun (WGS) entry which is preliminary data.</text>
</comment>
<keyword evidence="6" id="KW-1185">Reference proteome</keyword>
<proteinExistence type="predicted"/>
<dbReference type="GO" id="GO:0020037">
    <property type="term" value="F:heme binding"/>
    <property type="evidence" value="ECO:0007669"/>
    <property type="project" value="InterPro"/>
</dbReference>
<name>A0A8S3RXC2_MYTED</name>
<evidence type="ECO:0000256" key="3">
    <source>
        <dbReference type="ARBA" id="ARBA00023180"/>
    </source>
</evidence>
<dbReference type="AlphaFoldDB" id="A0A8S3RXC2"/>
<dbReference type="InterPro" id="IPR019791">
    <property type="entry name" value="Haem_peroxidase_animal"/>
</dbReference>
<evidence type="ECO:0000256" key="2">
    <source>
        <dbReference type="ARBA" id="ARBA00022525"/>
    </source>
</evidence>
<reference evidence="5" key="1">
    <citation type="submission" date="2021-03" db="EMBL/GenBank/DDBJ databases">
        <authorList>
            <person name="Bekaert M."/>
        </authorList>
    </citation>
    <scope>NUCLEOTIDE SEQUENCE</scope>
</reference>
<dbReference type="InterPro" id="IPR037120">
    <property type="entry name" value="Haem_peroxidase_sf_animal"/>
</dbReference>
<dbReference type="PANTHER" id="PTHR11475:SF4">
    <property type="entry name" value="CHORION PEROXIDASE"/>
    <property type="match status" value="1"/>
</dbReference>
<dbReference type="GO" id="GO:0006979">
    <property type="term" value="P:response to oxidative stress"/>
    <property type="evidence" value="ECO:0007669"/>
    <property type="project" value="InterPro"/>
</dbReference>
<dbReference type="InterPro" id="IPR010255">
    <property type="entry name" value="Haem_peroxidase_sf"/>
</dbReference>
<keyword evidence="5" id="KW-0560">Oxidoreductase</keyword>
<dbReference type="PROSITE" id="PS50292">
    <property type="entry name" value="PEROXIDASE_3"/>
    <property type="match status" value="1"/>
</dbReference>
<evidence type="ECO:0000256" key="1">
    <source>
        <dbReference type="ARBA" id="ARBA00004613"/>
    </source>
</evidence>
<comment type="subcellular location">
    <subcellularLocation>
        <location evidence="1">Secreted</location>
    </subcellularLocation>
</comment>
<keyword evidence="5" id="KW-0575">Peroxidase</keyword>
<dbReference type="OrthoDB" id="823504at2759"/>
<evidence type="ECO:0000313" key="6">
    <source>
        <dbReference type="Proteomes" id="UP000683360"/>
    </source>
</evidence>
<dbReference type="PANTHER" id="PTHR11475">
    <property type="entry name" value="OXIDASE/PEROXIDASE"/>
    <property type="match status" value="1"/>
</dbReference>
<protein>
    <submittedName>
        <fullName evidence="5">PXDN</fullName>
        <ecNumber evidence="5">1.11.1.7</ecNumber>
    </submittedName>
</protein>
<dbReference type="PRINTS" id="PR00457">
    <property type="entry name" value="ANPEROXIDASE"/>
</dbReference>
<dbReference type="EMBL" id="CAJPWZ010001252">
    <property type="protein sequence ID" value="CAG2211056.1"/>
    <property type="molecule type" value="Genomic_DNA"/>
</dbReference>
<keyword evidence="4" id="KW-0732">Signal</keyword>
<dbReference type="Gene3D" id="1.10.640.10">
    <property type="entry name" value="Haem peroxidase domain superfamily, animal type"/>
    <property type="match status" value="2"/>
</dbReference>
<dbReference type="SUPFAM" id="SSF48113">
    <property type="entry name" value="Heme-dependent peroxidases"/>
    <property type="match status" value="2"/>
</dbReference>
<evidence type="ECO:0000256" key="4">
    <source>
        <dbReference type="SAM" id="SignalP"/>
    </source>
</evidence>
<keyword evidence="2" id="KW-0964">Secreted</keyword>
<organism evidence="5 6">
    <name type="scientific">Mytilus edulis</name>
    <name type="common">Blue mussel</name>
    <dbReference type="NCBI Taxonomy" id="6550"/>
    <lineage>
        <taxon>Eukaryota</taxon>
        <taxon>Metazoa</taxon>
        <taxon>Spiralia</taxon>
        <taxon>Lophotrochozoa</taxon>
        <taxon>Mollusca</taxon>
        <taxon>Bivalvia</taxon>
        <taxon>Autobranchia</taxon>
        <taxon>Pteriomorphia</taxon>
        <taxon>Mytilida</taxon>
        <taxon>Mytiloidea</taxon>
        <taxon>Mytilidae</taxon>
        <taxon>Mytilinae</taxon>
        <taxon>Mytilus</taxon>
    </lineage>
</organism>
<evidence type="ECO:0000313" key="5">
    <source>
        <dbReference type="EMBL" id="CAG2211056.1"/>
    </source>
</evidence>
<keyword evidence="3" id="KW-0325">Glycoprotein</keyword>
<accession>A0A8S3RXC2</accession>
<dbReference type="GO" id="GO:0140825">
    <property type="term" value="F:lactoperoxidase activity"/>
    <property type="evidence" value="ECO:0007669"/>
    <property type="project" value="UniProtKB-EC"/>
</dbReference>
<dbReference type="Pfam" id="PF03098">
    <property type="entry name" value="An_peroxidase"/>
    <property type="match status" value="3"/>
</dbReference>
<sequence length="399" mass="46332">MFQVFIILDFLFLVVQETCNSYAKYRTYDGSCNNLINPSWGKAKTPQRRFEYNGHKMVDYDDDVDHPRGGLPSKLPSPRLISNKLMAEELGPADQSSPTLSGQHFAFGQALTHDFITYREQINDVTSYIDCSHVYGSSDAQLATLRDTTDSFLLKTSPGNNLPEKKTGFCRRKPESTDFCQLTGDSRNDQVPSLQLNHLVLVREHNRLAKMLKQINPYWDNDRVFEETRRIVIAEMQHITYNEYLPAILSPRSMKRYNLRPRKCGFDDCYDVKIDAAKLQYYIDRSCDDIDLFVGGLLEKSKNGRVGETFACLIGKQFYLTKYGDRYWYERKECGFTEAQLNAIKKMTMSKVLCENFGLDRIQKKAFLRPENKGKLRFCDTLPGLNLFLWREKDWQPEH</sequence>
<dbReference type="GO" id="GO:0005576">
    <property type="term" value="C:extracellular region"/>
    <property type="evidence" value="ECO:0007669"/>
    <property type="project" value="UniProtKB-SubCell"/>
</dbReference>
<dbReference type="Proteomes" id="UP000683360">
    <property type="component" value="Unassembled WGS sequence"/>
</dbReference>